<protein>
    <submittedName>
        <fullName evidence="2">Uncharacterized protein</fullName>
    </submittedName>
</protein>
<gene>
    <name evidence="2" type="ORF">CQR56_1041</name>
</gene>
<proteinExistence type="predicted"/>
<name>A0A2N3QWJ6_9BIFI</name>
<feature type="region of interest" description="Disordered" evidence="1">
    <location>
        <begin position="1"/>
        <end position="35"/>
    </location>
</feature>
<reference evidence="2 3" key="1">
    <citation type="submission" date="2017-10" db="EMBL/GenBank/DDBJ databases">
        <title>Bifidobacterium genomics.</title>
        <authorList>
            <person name="Lugli G.A."/>
            <person name="Milani C."/>
            <person name="Mancabelli L."/>
        </authorList>
    </citation>
    <scope>NUCLEOTIDE SEQUENCE [LARGE SCALE GENOMIC DNA]</scope>
    <source>
        <strain evidence="2 3">1744B</strain>
    </source>
</reference>
<feature type="compositionally biased region" description="Polar residues" evidence="1">
    <location>
        <begin position="1"/>
        <end position="11"/>
    </location>
</feature>
<evidence type="ECO:0000256" key="1">
    <source>
        <dbReference type="SAM" id="MobiDB-lite"/>
    </source>
</evidence>
<dbReference type="AlphaFoldDB" id="A0A2N3QWJ6"/>
<feature type="non-terminal residue" evidence="2">
    <location>
        <position position="1"/>
    </location>
</feature>
<feature type="compositionally biased region" description="Basic residues" evidence="1">
    <location>
        <begin position="26"/>
        <end position="35"/>
    </location>
</feature>
<dbReference type="Proteomes" id="UP000233783">
    <property type="component" value="Unassembled WGS sequence"/>
</dbReference>
<accession>A0A2N3QWJ6</accession>
<evidence type="ECO:0000313" key="3">
    <source>
        <dbReference type="Proteomes" id="UP000233783"/>
    </source>
</evidence>
<sequence>TRRNAQSTAARDSSVRPDTNAFKSSCHMRAHATHS</sequence>
<dbReference type="EMBL" id="PCHB01000008">
    <property type="protein sequence ID" value="PKU96913.1"/>
    <property type="molecule type" value="Genomic_DNA"/>
</dbReference>
<evidence type="ECO:0000313" key="2">
    <source>
        <dbReference type="EMBL" id="PKU96913.1"/>
    </source>
</evidence>
<comment type="caution">
    <text evidence="2">The sequence shown here is derived from an EMBL/GenBank/DDBJ whole genome shotgun (WGS) entry which is preliminary data.</text>
</comment>
<organism evidence="2 3">
    <name type="scientific">Bifidobacterium pseudolongum subsp. globosum</name>
    <dbReference type="NCBI Taxonomy" id="1690"/>
    <lineage>
        <taxon>Bacteria</taxon>
        <taxon>Bacillati</taxon>
        <taxon>Actinomycetota</taxon>
        <taxon>Actinomycetes</taxon>
        <taxon>Bifidobacteriales</taxon>
        <taxon>Bifidobacteriaceae</taxon>
        <taxon>Bifidobacterium</taxon>
    </lineage>
</organism>